<dbReference type="CDD" id="cd22080">
    <property type="entry name" value="WH2_Spire1_r4"/>
    <property type="match status" value="1"/>
</dbReference>
<dbReference type="InterPro" id="IPR011011">
    <property type="entry name" value="Znf_FYVE_PHD"/>
</dbReference>
<dbReference type="GO" id="GO:0030659">
    <property type="term" value="C:cytoplasmic vesicle membrane"/>
    <property type="evidence" value="ECO:0007669"/>
    <property type="project" value="TreeGrafter"/>
</dbReference>
<feature type="region of interest" description="Disordered" evidence="1">
    <location>
        <begin position="119"/>
        <end position="210"/>
    </location>
</feature>
<dbReference type="GO" id="GO:0005938">
    <property type="term" value="C:cell cortex"/>
    <property type="evidence" value="ECO:0007669"/>
    <property type="project" value="TreeGrafter"/>
</dbReference>
<dbReference type="GO" id="GO:0036089">
    <property type="term" value="P:cleavage furrow formation"/>
    <property type="evidence" value="ECO:0007669"/>
    <property type="project" value="TreeGrafter"/>
</dbReference>
<sequence>MNISVNGDIPPRLKKSAHEVILEFIRSRPPLNPVSARKLKPQTQPPPTLHERILEEIKAERKLRPVSPGEMRRAKLDEFSPYMGRRTSSTLSLANVSSLAEPSGSQSVPQRKKLLKAPSLAELDSSDSDDEFLGRTSVSSSSVATSLMDDTSPESAVGKKTPPCSCPFPTPQPERRQTPQRRHSIEKETPTNVRQFQPPTKQSSKSLVSRTGGLSAAVRPGWVKLEAYLMTVRRCRRSSVCFPVECLSLTVEEVMHIRQVLVKAELEKFQQYKDVYNAMKKGKLCFCCRTKRFSLFTWSYICQFCKKPVCSQCCKKMRLPSKPYSSLPIYSIGSTKTLPRDKLGAIAAVGRALSSAGGSGLPGLGDHVEPSTFKGGKTEASKGAGKPTGSVGAAKSEKSSTSQQRHGIQKTMSKLSKHGSLKSHDELELPPEMTEDWASMEVCVDCKKFITDIIASSKHSLSLANKQARLKRKTQSFYLSSSKGREEYRPSERTIKEI</sequence>
<feature type="region of interest" description="Disordered" evidence="1">
    <location>
        <begin position="94"/>
        <end position="113"/>
    </location>
</feature>
<comment type="caution">
    <text evidence="2">The sequence shown here is derived from an EMBL/GenBank/DDBJ whole genome shotgun (WGS) entry which is preliminary data.</text>
</comment>
<reference evidence="2 3" key="1">
    <citation type="submission" date="2019-04" db="EMBL/GenBank/DDBJ databases">
        <title>Chromosome genome assembly for Takifugu flavidus.</title>
        <authorList>
            <person name="Xiao S."/>
        </authorList>
    </citation>
    <scope>NUCLEOTIDE SEQUENCE [LARGE SCALE GENOMIC DNA]</scope>
    <source>
        <strain evidence="2">HTHZ2018</strain>
        <tissue evidence="2">Muscle</tissue>
    </source>
</reference>
<dbReference type="GO" id="GO:0051639">
    <property type="term" value="P:actin filament network formation"/>
    <property type="evidence" value="ECO:0007669"/>
    <property type="project" value="TreeGrafter"/>
</dbReference>
<proteinExistence type="predicted"/>
<dbReference type="GO" id="GO:0045010">
    <property type="term" value="P:actin nucleation"/>
    <property type="evidence" value="ECO:0007669"/>
    <property type="project" value="InterPro"/>
</dbReference>
<dbReference type="GO" id="GO:0008017">
    <property type="term" value="F:microtubule binding"/>
    <property type="evidence" value="ECO:0007669"/>
    <property type="project" value="TreeGrafter"/>
</dbReference>
<dbReference type="PANTHER" id="PTHR21345:SF8">
    <property type="entry name" value="PROTEIN SPIRE HOMOLOG 1"/>
    <property type="match status" value="1"/>
</dbReference>
<dbReference type="PANTHER" id="PTHR21345">
    <property type="entry name" value="SPIRE"/>
    <property type="match status" value="1"/>
</dbReference>
<dbReference type="AlphaFoldDB" id="A0A5C6PIP1"/>
<dbReference type="SUPFAM" id="SSF57903">
    <property type="entry name" value="FYVE/PHD zinc finger"/>
    <property type="match status" value="1"/>
</dbReference>
<accession>A0A5C6PIP1</accession>
<feature type="region of interest" description="Disordered" evidence="1">
    <location>
        <begin position="479"/>
        <end position="498"/>
    </location>
</feature>
<evidence type="ECO:0000313" key="3">
    <source>
        <dbReference type="Proteomes" id="UP000324091"/>
    </source>
</evidence>
<gene>
    <name evidence="2" type="ORF">D4764_10G0007040</name>
</gene>
<keyword evidence="3" id="KW-1185">Reference proteome</keyword>
<organism evidence="2 3">
    <name type="scientific">Takifugu flavidus</name>
    <name type="common">sansaifugu</name>
    <dbReference type="NCBI Taxonomy" id="433684"/>
    <lineage>
        <taxon>Eukaryota</taxon>
        <taxon>Metazoa</taxon>
        <taxon>Chordata</taxon>
        <taxon>Craniata</taxon>
        <taxon>Vertebrata</taxon>
        <taxon>Euteleostomi</taxon>
        <taxon>Actinopterygii</taxon>
        <taxon>Neopterygii</taxon>
        <taxon>Teleostei</taxon>
        <taxon>Neoteleostei</taxon>
        <taxon>Acanthomorphata</taxon>
        <taxon>Eupercaria</taxon>
        <taxon>Tetraodontiformes</taxon>
        <taxon>Tetradontoidea</taxon>
        <taxon>Tetraodontidae</taxon>
        <taxon>Takifugu</taxon>
    </lineage>
</organism>
<evidence type="ECO:0000256" key="1">
    <source>
        <dbReference type="SAM" id="MobiDB-lite"/>
    </source>
</evidence>
<feature type="region of interest" description="Disordered" evidence="1">
    <location>
        <begin position="61"/>
        <end position="81"/>
    </location>
</feature>
<dbReference type="EMBL" id="RHFK02000002">
    <property type="protein sequence ID" value="TWW79674.1"/>
    <property type="molecule type" value="Genomic_DNA"/>
</dbReference>
<feature type="compositionally biased region" description="Low complexity" evidence="1">
    <location>
        <begin position="136"/>
        <end position="146"/>
    </location>
</feature>
<evidence type="ECO:0000313" key="2">
    <source>
        <dbReference type="EMBL" id="TWW79674.1"/>
    </source>
</evidence>
<dbReference type="GO" id="GO:0048193">
    <property type="term" value="P:Golgi vesicle transport"/>
    <property type="evidence" value="ECO:0007669"/>
    <property type="project" value="TreeGrafter"/>
</dbReference>
<dbReference type="InterPro" id="IPR029901">
    <property type="entry name" value="Spire"/>
</dbReference>
<feature type="region of interest" description="Disordered" evidence="1">
    <location>
        <begin position="360"/>
        <end position="429"/>
    </location>
</feature>
<feature type="compositionally biased region" description="Polar residues" evidence="1">
    <location>
        <begin position="94"/>
        <end position="109"/>
    </location>
</feature>
<feature type="compositionally biased region" description="Polar residues" evidence="1">
    <location>
        <begin position="399"/>
        <end position="412"/>
    </location>
</feature>
<dbReference type="GO" id="GO:0051295">
    <property type="term" value="P:establishment of meiotic spindle localization"/>
    <property type="evidence" value="ECO:0007669"/>
    <property type="project" value="TreeGrafter"/>
</dbReference>
<feature type="compositionally biased region" description="Basic and acidic residues" evidence="1">
    <location>
        <begin position="173"/>
        <end position="189"/>
    </location>
</feature>
<dbReference type="GO" id="GO:0030041">
    <property type="term" value="P:actin filament polymerization"/>
    <property type="evidence" value="ECO:0007669"/>
    <property type="project" value="TreeGrafter"/>
</dbReference>
<name>A0A5C6PIP1_9TELE</name>
<protein>
    <submittedName>
        <fullName evidence="2">Protein spire-like protein 1</fullName>
    </submittedName>
</protein>
<dbReference type="GO" id="GO:0003779">
    <property type="term" value="F:actin binding"/>
    <property type="evidence" value="ECO:0007669"/>
    <property type="project" value="InterPro"/>
</dbReference>
<feature type="compositionally biased region" description="Polar residues" evidence="1">
    <location>
        <begin position="190"/>
        <end position="209"/>
    </location>
</feature>
<dbReference type="GO" id="GO:0040038">
    <property type="term" value="P:polar body extrusion after meiotic divisions"/>
    <property type="evidence" value="ECO:0007669"/>
    <property type="project" value="TreeGrafter"/>
</dbReference>
<feature type="compositionally biased region" description="Basic and acidic residues" evidence="1">
    <location>
        <begin position="483"/>
        <end position="498"/>
    </location>
</feature>
<dbReference type="Proteomes" id="UP000324091">
    <property type="component" value="Chromosome 10"/>
</dbReference>